<dbReference type="Pfam" id="PF13873">
    <property type="entry name" value="Myb_DNA-bind_5"/>
    <property type="match status" value="2"/>
</dbReference>
<evidence type="ECO:0000313" key="4">
    <source>
        <dbReference type="Proteomes" id="UP000823561"/>
    </source>
</evidence>
<keyword evidence="4" id="KW-1185">Reference proteome</keyword>
<dbReference type="GO" id="GO:0000978">
    <property type="term" value="F:RNA polymerase II cis-regulatory region sequence-specific DNA binding"/>
    <property type="evidence" value="ECO:0007669"/>
    <property type="project" value="TreeGrafter"/>
</dbReference>
<feature type="domain" description="Myb/SANT-like DNA-binding" evidence="2">
    <location>
        <begin position="257"/>
        <end position="330"/>
    </location>
</feature>
<feature type="compositionally biased region" description="Low complexity" evidence="1">
    <location>
        <begin position="380"/>
        <end position="390"/>
    </location>
</feature>
<evidence type="ECO:0000313" key="3">
    <source>
        <dbReference type="EMBL" id="KAG5285040.1"/>
    </source>
</evidence>
<feature type="compositionally biased region" description="Low complexity" evidence="1">
    <location>
        <begin position="351"/>
        <end position="364"/>
    </location>
</feature>
<dbReference type="GO" id="GO:0000981">
    <property type="term" value="F:DNA-binding transcription factor activity, RNA polymerase II-specific"/>
    <property type="evidence" value="ECO:0007669"/>
    <property type="project" value="TreeGrafter"/>
</dbReference>
<feature type="region of interest" description="Disordered" evidence="1">
    <location>
        <begin position="208"/>
        <end position="243"/>
    </location>
</feature>
<evidence type="ECO:0000259" key="2">
    <source>
        <dbReference type="Pfam" id="PF13873"/>
    </source>
</evidence>
<comment type="caution">
    <text evidence="3">The sequence shown here is derived from an EMBL/GenBank/DDBJ whole genome shotgun (WGS) entry which is preliminary data.</text>
</comment>
<dbReference type="InterPro" id="IPR028002">
    <property type="entry name" value="Myb_DNA-bind_5"/>
</dbReference>
<dbReference type="PANTHER" id="PTHR32345:SF3">
    <property type="entry name" value="MYB-RELATED TRANSCRIPTION FACTOR, PARTNER OF PROFILIN"/>
    <property type="match status" value="1"/>
</dbReference>
<feature type="region of interest" description="Disordered" evidence="1">
    <location>
        <begin position="324"/>
        <end position="411"/>
    </location>
</feature>
<feature type="region of interest" description="Disordered" evidence="1">
    <location>
        <begin position="690"/>
        <end position="737"/>
    </location>
</feature>
<dbReference type="AlphaFoldDB" id="A0AAV6HD43"/>
<evidence type="ECO:0000256" key="1">
    <source>
        <dbReference type="SAM" id="MobiDB-lite"/>
    </source>
</evidence>
<dbReference type="InterPro" id="IPR052870">
    <property type="entry name" value="Myb-related_repressor"/>
</dbReference>
<gene>
    <name evidence="3" type="ORF">AALO_G00033430</name>
</gene>
<sequence>MDTIMDKSMKTSKYYEMPNVNKSENERNKTAGQTKWAVRCFQNWCFEHLGQTIDFNAVSKSELNEILRKFYLTVKNGRGEPYGFSGFMGLRAGLNRHLSEPPLSWCLMKDTDFMSSNDLFLGLAKKLQCEPDQSRHHKDKADGDFMEVIRWTVLDPGTPEEPTDVDSNSASLASLEVDCMDSDSNGGNSTVAQVTLRHVVESWRRPESAVTFKTENDEGSSSHSPDESISPAAASWPTPDDDHVPYLTETQMMARVRQQRFTQEELDILVREIQARYHRIYTKGLPFAMIRRAWEEVAAAVTSAGVGPVRTASACQTRFRDLKRRSRTKLVDGVSSTHPQRPERGSVGEDTPSASTTATPSASSGLRPDAEAVDDGNGDAPFAPSAPSSSLDNPTQAPSSPAAVPSQSREPLEVRFRTLELLRRGSKPRSRKHFTGEQMDILLREIKARHHRLYGESQNPLRSEDRRQAWEEVAAAINRACCGPTRTAAACCKRFSDLKRRRKTRLGMRMVSARHEGPIITAAFSHASPMGTRMVSARHEGPIITAAFSHASPMGMRILPSVGMEPLQRPENTATVTRAAAKPNPATPTLTSTPTLITALSTPTQRVAPTLTLTPPSTLAPATAPAPAPSQARWESELLEVQRGGLAVLQGELGALRHGLDTRLRRMESRTHPLLLSVSRSLERIASAMERNAHATATPDTDTPPRTPRGRAVVERPAASQSRGSSDVRGRKRGRRS</sequence>
<dbReference type="Proteomes" id="UP000823561">
    <property type="component" value="Chromosome 2"/>
</dbReference>
<proteinExistence type="predicted"/>
<name>A0AAV6HD43_9TELE</name>
<organism evidence="3 4">
    <name type="scientific">Alosa alosa</name>
    <name type="common">allis shad</name>
    <dbReference type="NCBI Taxonomy" id="278164"/>
    <lineage>
        <taxon>Eukaryota</taxon>
        <taxon>Metazoa</taxon>
        <taxon>Chordata</taxon>
        <taxon>Craniata</taxon>
        <taxon>Vertebrata</taxon>
        <taxon>Euteleostomi</taxon>
        <taxon>Actinopterygii</taxon>
        <taxon>Neopterygii</taxon>
        <taxon>Teleostei</taxon>
        <taxon>Clupei</taxon>
        <taxon>Clupeiformes</taxon>
        <taxon>Clupeoidei</taxon>
        <taxon>Clupeidae</taxon>
        <taxon>Alosa</taxon>
    </lineage>
</organism>
<accession>A0AAV6HD43</accession>
<protein>
    <recommendedName>
        <fullName evidence="2">Myb/SANT-like DNA-binding domain-containing protein</fullName>
    </recommendedName>
</protein>
<dbReference type="EMBL" id="JADWDJ010000002">
    <property type="protein sequence ID" value="KAG5285040.1"/>
    <property type="molecule type" value="Genomic_DNA"/>
</dbReference>
<feature type="compositionally biased region" description="Low complexity" evidence="1">
    <location>
        <begin position="397"/>
        <end position="406"/>
    </location>
</feature>
<feature type="compositionally biased region" description="Low complexity" evidence="1">
    <location>
        <begin position="221"/>
        <end position="230"/>
    </location>
</feature>
<dbReference type="GO" id="GO:0005634">
    <property type="term" value="C:nucleus"/>
    <property type="evidence" value="ECO:0007669"/>
    <property type="project" value="TreeGrafter"/>
</dbReference>
<feature type="domain" description="Myb/SANT-like DNA-binding" evidence="2">
    <location>
        <begin position="432"/>
        <end position="505"/>
    </location>
</feature>
<reference evidence="3" key="1">
    <citation type="submission" date="2020-10" db="EMBL/GenBank/DDBJ databases">
        <title>Chromosome-scale genome assembly of the Allis shad, Alosa alosa.</title>
        <authorList>
            <person name="Margot Z."/>
            <person name="Christophe K."/>
            <person name="Cabau C."/>
            <person name="Louis A."/>
            <person name="Berthelot C."/>
            <person name="Parey E."/>
            <person name="Roest Crollius H."/>
            <person name="Montfort J."/>
            <person name="Robinson-Rechavi M."/>
            <person name="Bucao C."/>
            <person name="Bouchez O."/>
            <person name="Gislard M."/>
            <person name="Lluch J."/>
            <person name="Milhes M."/>
            <person name="Lampietro C."/>
            <person name="Lopez Roques C."/>
            <person name="Donnadieu C."/>
            <person name="Braasch I."/>
            <person name="Desvignes T."/>
            <person name="Postlethwait J."/>
            <person name="Bobe J."/>
            <person name="Guiguen Y."/>
        </authorList>
    </citation>
    <scope>NUCLEOTIDE SEQUENCE</scope>
    <source>
        <strain evidence="3">M-15738</strain>
        <tissue evidence="3">Blood</tissue>
    </source>
</reference>
<dbReference type="PANTHER" id="PTHR32345">
    <property type="entry name" value="MYB-RELATED TRANSCRIPTION FACTOR, PARTNER OF PROFILIN"/>
    <property type="match status" value="1"/>
</dbReference>